<feature type="chain" id="PRO_5004085388" evidence="1">
    <location>
        <begin position="19"/>
        <end position="265"/>
    </location>
</feature>
<dbReference type="Proteomes" id="UP000012174">
    <property type="component" value="Unassembled WGS sequence"/>
</dbReference>
<evidence type="ECO:0000313" key="2">
    <source>
        <dbReference type="EMBL" id="EMR66441.1"/>
    </source>
</evidence>
<proteinExistence type="predicted"/>
<feature type="signal peptide" evidence="1">
    <location>
        <begin position="1"/>
        <end position="18"/>
    </location>
</feature>
<reference evidence="3" key="1">
    <citation type="journal article" date="2013" name="Genome Announc.">
        <title>Draft genome sequence of the grapevine dieback fungus Eutypa lata UCR-EL1.</title>
        <authorList>
            <person name="Blanco-Ulate B."/>
            <person name="Rolshausen P.E."/>
            <person name="Cantu D."/>
        </authorList>
    </citation>
    <scope>NUCLEOTIDE SEQUENCE [LARGE SCALE GENOMIC DNA]</scope>
    <source>
        <strain evidence="3">UCR-EL1</strain>
    </source>
</reference>
<name>M7T9C7_EUTLA</name>
<protein>
    <submittedName>
        <fullName evidence="2">Uncharacterized protein</fullName>
    </submittedName>
</protein>
<keyword evidence="1" id="KW-0732">Signal</keyword>
<sequence length="265" mass="28703">MLAKLLTVLLAAIMLVHGAVIVPPVAPVDSTDDYGHWATFTDVDTNFTFDLHSLGHTGPAQIISLNASNYPAWSKFTPYNSLDVDSRPLQEWGDVCSKVSSCYQKISDTANTAMIFIANTNFPRCAAIGGAVYEFFVADNYRNTVGVIVNGAIVSTAISYINAPVQKVIINSAFGGGEGDGEDSCDVRTSEMMANDYSAMVAQFCLSIASATDKDPQKQQSHYFTGDVARRNYSAKKGAYVVNKNFIAAQKHVFADKCEEFGIVF</sequence>
<evidence type="ECO:0000313" key="3">
    <source>
        <dbReference type="Proteomes" id="UP000012174"/>
    </source>
</evidence>
<dbReference type="HOGENOM" id="CLU_1049841_0_0_1"/>
<accession>M7T9C7</accession>
<dbReference type="EMBL" id="KB706648">
    <property type="protein sequence ID" value="EMR66441.1"/>
    <property type="molecule type" value="Genomic_DNA"/>
</dbReference>
<keyword evidence="3" id="KW-1185">Reference proteome</keyword>
<dbReference type="AlphaFoldDB" id="M7T9C7"/>
<gene>
    <name evidence="2" type="ORF">UCREL1_6572</name>
</gene>
<dbReference type="OMA" id="NDYSAMV"/>
<dbReference type="KEGG" id="ela:UCREL1_6572"/>
<evidence type="ECO:0000256" key="1">
    <source>
        <dbReference type="SAM" id="SignalP"/>
    </source>
</evidence>
<organism evidence="2 3">
    <name type="scientific">Eutypa lata (strain UCR-EL1)</name>
    <name type="common">Grapevine dieback disease fungus</name>
    <name type="synonym">Eutypa armeniacae</name>
    <dbReference type="NCBI Taxonomy" id="1287681"/>
    <lineage>
        <taxon>Eukaryota</taxon>
        <taxon>Fungi</taxon>
        <taxon>Dikarya</taxon>
        <taxon>Ascomycota</taxon>
        <taxon>Pezizomycotina</taxon>
        <taxon>Sordariomycetes</taxon>
        <taxon>Xylariomycetidae</taxon>
        <taxon>Xylariales</taxon>
        <taxon>Diatrypaceae</taxon>
        <taxon>Eutypa</taxon>
    </lineage>
</organism>